<accession>A0ACC1RFF4</accession>
<evidence type="ECO:0000313" key="1">
    <source>
        <dbReference type="EMBL" id="KAJ3510743.1"/>
    </source>
</evidence>
<dbReference type="Proteomes" id="UP001148629">
    <property type="component" value="Unassembled WGS sequence"/>
</dbReference>
<gene>
    <name evidence="1" type="ORF">NM208_g15498</name>
</gene>
<comment type="caution">
    <text evidence="1">The sequence shown here is derived from an EMBL/GenBank/DDBJ whole genome shotgun (WGS) entry which is preliminary data.</text>
</comment>
<sequence length="511" mass="56955">MSDHDVPDSTDWLSTPLAGLAAVENALRCQVCKDFFKTPMMTNCSHTFCSLCIRRALSNDGKCPLCRASEQELKLRSNWSMEETVDAFVKARAATIDLARRGGTATSTPKRKAENDHHESDHAPDSKRLRPLRKSRSNTPSYTIPVDADEIVEVPDDDDYKPEPEDGLVACPVCQSRMKEWQVFKHLESCTGPTPPQPKAGNSSSSRVGLQRQQTKAPERLPAINYSMYKEQALRKKMSDLGISNQGPRMLLERRHKEWMTLWNANCDSTRPKKRSELLHDLDTWERTQGGKAPTTGRAAQNAAAIKDKDFDGAAWAAKHDTSFKDLIASARKTRLQAKKKAEESMKESKAEAPTVIPEATSKEKPEERPEERPAATEQTQLPLQAEEQSTVSSTHYPEDPTHIPTAPYQVYPDYGAPTAATLPEAPLTSMAPSQATPEASWAQYGQNPYPYTDEAYQQVPGVQMTSQPDYVSPYPNNVDWEQQHSYWAPEGVPPGPHQSHSWSGDPNSMP</sequence>
<reference evidence="1" key="1">
    <citation type="submission" date="2022-08" db="EMBL/GenBank/DDBJ databases">
        <title>Genome Sequence of Fusarium decemcellulare.</title>
        <authorList>
            <person name="Buettner E."/>
        </authorList>
    </citation>
    <scope>NUCLEOTIDE SEQUENCE</scope>
    <source>
        <strain evidence="1">Babe19</strain>
    </source>
</reference>
<evidence type="ECO:0000313" key="2">
    <source>
        <dbReference type="Proteomes" id="UP001148629"/>
    </source>
</evidence>
<keyword evidence="2" id="KW-1185">Reference proteome</keyword>
<proteinExistence type="predicted"/>
<dbReference type="EMBL" id="JANRMS010004203">
    <property type="protein sequence ID" value="KAJ3510743.1"/>
    <property type="molecule type" value="Genomic_DNA"/>
</dbReference>
<name>A0ACC1RFF4_9HYPO</name>
<organism evidence="1 2">
    <name type="scientific">Fusarium decemcellulare</name>
    <dbReference type="NCBI Taxonomy" id="57161"/>
    <lineage>
        <taxon>Eukaryota</taxon>
        <taxon>Fungi</taxon>
        <taxon>Dikarya</taxon>
        <taxon>Ascomycota</taxon>
        <taxon>Pezizomycotina</taxon>
        <taxon>Sordariomycetes</taxon>
        <taxon>Hypocreomycetidae</taxon>
        <taxon>Hypocreales</taxon>
        <taxon>Nectriaceae</taxon>
        <taxon>Fusarium</taxon>
        <taxon>Fusarium decemcellulare species complex</taxon>
    </lineage>
</organism>
<protein>
    <submittedName>
        <fullName evidence="1">Uncharacterized protein</fullName>
    </submittedName>
</protein>